<reference evidence="2" key="1">
    <citation type="submission" date="2021-05" db="EMBL/GenBank/DDBJ databases">
        <authorList>
            <person name="Alioto T."/>
            <person name="Alioto T."/>
            <person name="Gomez Garrido J."/>
        </authorList>
    </citation>
    <scope>NUCLEOTIDE SEQUENCE</scope>
</reference>
<feature type="transmembrane region" description="Helical" evidence="1">
    <location>
        <begin position="12"/>
        <end position="34"/>
    </location>
</feature>
<dbReference type="EMBL" id="HBUF01220471">
    <property type="protein sequence ID" value="CAG6669219.1"/>
    <property type="molecule type" value="Transcribed_RNA"/>
</dbReference>
<dbReference type="AlphaFoldDB" id="A0A8D8SG38"/>
<keyword evidence="1" id="KW-1133">Transmembrane helix</keyword>
<keyword evidence="1" id="KW-0812">Transmembrane</keyword>
<dbReference type="EMBL" id="HBUF01049842">
    <property type="protein sequence ID" value="CAG6621292.1"/>
    <property type="molecule type" value="Transcribed_RNA"/>
</dbReference>
<organism evidence="2">
    <name type="scientific">Cacopsylla melanoneura</name>
    <dbReference type="NCBI Taxonomy" id="428564"/>
    <lineage>
        <taxon>Eukaryota</taxon>
        <taxon>Metazoa</taxon>
        <taxon>Ecdysozoa</taxon>
        <taxon>Arthropoda</taxon>
        <taxon>Hexapoda</taxon>
        <taxon>Insecta</taxon>
        <taxon>Pterygota</taxon>
        <taxon>Neoptera</taxon>
        <taxon>Paraneoptera</taxon>
        <taxon>Hemiptera</taxon>
        <taxon>Sternorrhyncha</taxon>
        <taxon>Psylloidea</taxon>
        <taxon>Psyllidae</taxon>
        <taxon>Psyllinae</taxon>
        <taxon>Cacopsylla</taxon>
    </lineage>
</organism>
<feature type="transmembrane region" description="Helical" evidence="1">
    <location>
        <begin position="68"/>
        <end position="93"/>
    </location>
</feature>
<evidence type="ECO:0000256" key="1">
    <source>
        <dbReference type="SAM" id="Phobius"/>
    </source>
</evidence>
<keyword evidence="1" id="KW-0472">Membrane</keyword>
<dbReference type="EMBL" id="HBUF01049840">
    <property type="protein sequence ID" value="CAG6621290.1"/>
    <property type="molecule type" value="Transcribed_RNA"/>
</dbReference>
<protein>
    <submittedName>
        <fullName evidence="2">Uncharacterized protein</fullName>
    </submittedName>
</protein>
<sequence length="107" mass="12457">MVIICKQWGVTMVIDITLMTGTKLCIIIVTMVMVKVFSSILARVPILNQWLVDLVLLICRRHFKFSKLVVMFTLLPIVMFFSMVFQIMGGMLIEIMMNRWFLLQVLV</sequence>
<evidence type="ECO:0000313" key="2">
    <source>
        <dbReference type="EMBL" id="CAG6669219.1"/>
    </source>
</evidence>
<accession>A0A8D8SG38</accession>
<feature type="transmembrane region" description="Helical" evidence="1">
    <location>
        <begin position="40"/>
        <end position="59"/>
    </location>
</feature>
<proteinExistence type="predicted"/>
<name>A0A8D8SG38_9HEMI</name>